<dbReference type="InterPro" id="IPR001029">
    <property type="entry name" value="Flagellin_N"/>
</dbReference>
<dbReference type="PANTHER" id="PTHR42792:SF1">
    <property type="entry name" value="FLAGELLAR HOOK-ASSOCIATED PROTEIN 3"/>
    <property type="match status" value="1"/>
</dbReference>
<dbReference type="GO" id="GO:0005198">
    <property type="term" value="F:structural molecule activity"/>
    <property type="evidence" value="ECO:0007669"/>
    <property type="project" value="InterPro"/>
</dbReference>
<dbReference type="Proteomes" id="UP000178086">
    <property type="component" value="Unassembled WGS sequence"/>
</dbReference>
<name>A0A1F2UKY4_9ACTN</name>
<dbReference type="SUPFAM" id="SSF64518">
    <property type="entry name" value="Phase 1 flagellin"/>
    <property type="match status" value="1"/>
</dbReference>
<protein>
    <recommendedName>
        <fullName evidence="1">Flagellin N-terminal domain-containing protein</fullName>
    </recommendedName>
</protein>
<dbReference type="GO" id="GO:0009424">
    <property type="term" value="C:bacterial-type flagellum hook"/>
    <property type="evidence" value="ECO:0007669"/>
    <property type="project" value="InterPro"/>
</dbReference>
<evidence type="ECO:0000259" key="1">
    <source>
        <dbReference type="Pfam" id="PF00669"/>
    </source>
</evidence>
<proteinExistence type="predicted"/>
<comment type="caution">
    <text evidence="2">The sequence shown here is derived from an EMBL/GenBank/DDBJ whole genome shotgun (WGS) entry which is preliminary data.</text>
</comment>
<dbReference type="EMBL" id="MELI01000062">
    <property type="protein sequence ID" value="OFW33647.1"/>
    <property type="molecule type" value="Genomic_DNA"/>
</dbReference>
<feature type="domain" description="Flagellin N-terminal" evidence="1">
    <location>
        <begin position="4"/>
        <end position="140"/>
    </location>
</feature>
<evidence type="ECO:0000313" key="3">
    <source>
        <dbReference type="Proteomes" id="UP000178086"/>
    </source>
</evidence>
<sequence>MRVTQNMLSSTILKNISSSYDRMAKYQTQLSSGKLFNRPSDNPVAINQALATRVSIKETQQYINNVDDGLTWLSMADVALRNATELMYRAKELAVMGANSTNSQSELDKIANEVDQLLSEMVVIGNTSLAGRSIFAGHKTTTPAFIQVGLPVPSVTYNGDAGVINYEIERGVNAAVNLNGDTIFQGGADVFQVLIDLSAHLRAGDYAAVSGDTSLVDDSLETITDSLAIVGAKINRMDFVKDRHSQDVLSLTEILSNIEDADLAEVIMKLKSEENVYQAALTSGSMSIQKSLIDFLR</sequence>
<accession>A0A1F2UKY4</accession>
<dbReference type="InterPro" id="IPR001492">
    <property type="entry name" value="Flagellin"/>
</dbReference>
<dbReference type="AlphaFoldDB" id="A0A1F2UKY4"/>
<organism evidence="2 3">
    <name type="scientific">Candidatus Aquicultor primus</name>
    <dbReference type="NCBI Taxonomy" id="1797195"/>
    <lineage>
        <taxon>Bacteria</taxon>
        <taxon>Bacillati</taxon>
        <taxon>Actinomycetota</taxon>
        <taxon>Candidatus Aquicultoria</taxon>
        <taxon>Candidatus Aquicultorales</taxon>
        <taxon>Candidatus Aquicultoraceae</taxon>
        <taxon>Candidatus Aquicultor</taxon>
    </lineage>
</organism>
<dbReference type="NCBIfam" id="TIGR02550">
    <property type="entry name" value="flagell_flgL"/>
    <property type="match status" value="1"/>
</dbReference>
<dbReference type="Pfam" id="PF00669">
    <property type="entry name" value="Flagellin_N"/>
    <property type="match status" value="1"/>
</dbReference>
<reference evidence="2 3" key="1">
    <citation type="journal article" date="2016" name="Nat. Commun.">
        <title>Thousands of microbial genomes shed light on interconnected biogeochemical processes in an aquifer system.</title>
        <authorList>
            <person name="Anantharaman K."/>
            <person name="Brown C.T."/>
            <person name="Hug L.A."/>
            <person name="Sharon I."/>
            <person name="Castelle C.J."/>
            <person name="Probst A.J."/>
            <person name="Thomas B.C."/>
            <person name="Singh A."/>
            <person name="Wilkins M.J."/>
            <person name="Karaoz U."/>
            <person name="Brodie E.L."/>
            <person name="Williams K.H."/>
            <person name="Hubbard S.S."/>
            <person name="Banfield J.F."/>
        </authorList>
    </citation>
    <scope>NUCLEOTIDE SEQUENCE [LARGE SCALE GENOMIC DNA]</scope>
</reference>
<dbReference type="GO" id="GO:0071973">
    <property type="term" value="P:bacterial-type flagellum-dependent cell motility"/>
    <property type="evidence" value="ECO:0007669"/>
    <property type="project" value="InterPro"/>
</dbReference>
<dbReference type="Gene3D" id="1.20.1330.10">
    <property type="entry name" value="f41 fragment of flagellin, N-terminal domain"/>
    <property type="match status" value="1"/>
</dbReference>
<gene>
    <name evidence="2" type="ORF">A2074_02445</name>
</gene>
<dbReference type="InterPro" id="IPR013384">
    <property type="entry name" value="Flagell_FlgL"/>
</dbReference>
<dbReference type="PANTHER" id="PTHR42792">
    <property type="entry name" value="FLAGELLIN"/>
    <property type="match status" value="1"/>
</dbReference>
<evidence type="ECO:0000313" key="2">
    <source>
        <dbReference type="EMBL" id="OFW33647.1"/>
    </source>
</evidence>